<feature type="compositionally biased region" description="Basic and acidic residues" evidence="5">
    <location>
        <begin position="234"/>
        <end position="248"/>
    </location>
</feature>
<keyword evidence="4" id="KW-0968">Cytoplasmic vesicle</keyword>
<accession>A0ABP0UBB9</accession>
<feature type="compositionally biased region" description="Low complexity" evidence="5">
    <location>
        <begin position="249"/>
        <end position="258"/>
    </location>
</feature>
<proteinExistence type="predicted"/>
<keyword evidence="8" id="KW-1185">Reference proteome</keyword>
<dbReference type="EMBL" id="OZ019894">
    <property type="protein sequence ID" value="CAK9217029.1"/>
    <property type="molecule type" value="Genomic_DNA"/>
</dbReference>
<evidence type="ECO:0000256" key="2">
    <source>
        <dbReference type="ARBA" id="ARBA00004555"/>
    </source>
</evidence>
<evidence type="ECO:0000259" key="6">
    <source>
        <dbReference type="PROSITE" id="PS50942"/>
    </source>
</evidence>
<feature type="region of interest" description="Disordered" evidence="5">
    <location>
        <begin position="198"/>
        <end position="258"/>
    </location>
</feature>
<dbReference type="Pfam" id="PF01417">
    <property type="entry name" value="ENTH"/>
    <property type="match status" value="1"/>
</dbReference>
<evidence type="ECO:0000256" key="3">
    <source>
        <dbReference type="ARBA" id="ARBA00023034"/>
    </source>
</evidence>
<comment type="subcellular location">
    <subcellularLocation>
        <location evidence="1">Cytoplasmic vesicle</location>
        <location evidence="1">Clathrin-coated vesicle</location>
    </subcellularLocation>
    <subcellularLocation>
        <location evidence="2">Golgi apparatus</location>
    </subcellularLocation>
</comment>
<dbReference type="InterPro" id="IPR013809">
    <property type="entry name" value="ENTH"/>
</dbReference>
<dbReference type="SMART" id="SM00273">
    <property type="entry name" value="ENTH"/>
    <property type="match status" value="1"/>
</dbReference>
<name>A0ABP0UBB9_9BRYO</name>
<sequence>MDLLGNIGEKVGLGNVDLDNIKKQASFFLRDKINSARLFLTDVTPSQLLTEEATNDEEWGPATKVMASIAEACCHMEDYPRVMQVLHGRLSLIGKKHWRQFLKTLTVVEYLLLHGPEEIALEFSSDRDLIEDLSRFNYVDDRMVDRGIVVRQKAKQVLRLLMEDDILKEERSRAQKLSKSILGLGNFSSSSSGAIMGRFEGFGSTGPSRGSRGLLSNDESEGSYLNEDFTVSEDETHLGKKVQQKEETSTPSVESSSPGWCAFAEVAPVPAKQSESGWADFSGLSLGGKNTTDTAFISASKEGPSEEESFFQSSNPGKVANPIESAKHTPDLPADEPVQMESKPRTVAASVSKPRARTNLPATAFKLPPPPRGTVSSKVSRSVSKVQEMAQSQSIPDLMDLSFESRDASIDLASLVDQVPLSKGDVSSVPVSNQGVADFLVTPSEAPSIASLSSPGNQVPSSKDADTADIFELKQAGLDHVDVSSDISSTSDSAPFGHLRKGAVPRVPGSTQAPLNLLDISNTFPTDASSIREQKLPAWVPDFKEVTPAPSGKKTEVSRNLANFSLNREIPLSNTATASESAQGMPNLFDMVNETPKFFEGFGLAAFGNHPPLHKPSVEVAQETYEGAGLVDKNTSAPSMAADFTSLWDQEPLNRHVEQPRKVDDIFSLLL</sequence>
<feature type="compositionally biased region" description="Low complexity" evidence="5">
    <location>
        <begin position="375"/>
        <end position="386"/>
    </location>
</feature>
<dbReference type="InterPro" id="IPR008942">
    <property type="entry name" value="ENTH_VHS"/>
</dbReference>
<dbReference type="PANTHER" id="PTHR12276:SF95">
    <property type="entry name" value="ENTH_VHS FAMILY PROTEIN"/>
    <property type="match status" value="1"/>
</dbReference>
<gene>
    <name evidence="7" type="ORF">CSSPTR1EN2_LOCUS13766</name>
</gene>
<protein>
    <recommendedName>
        <fullName evidence="6">ENTH domain-containing protein</fullName>
    </recommendedName>
</protein>
<dbReference type="CDD" id="cd03571">
    <property type="entry name" value="ENTH"/>
    <property type="match status" value="1"/>
</dbReference>
<evidence type="ECO:0000313" key="7">
    <source>
        <dbReference type="EMBL" id="CAK9217029.1"/>
    </source>
</evidence>
<dbReference type="PROSITE" id="PS50942">
    <property type="entry name" value="ENTH"/>
    <property type="match status" value="1"/>
</dbReference>
<dbReference type="SUPFAM" id="SSF48464">
    <property type="entry name" value="ENTH/VHS domain"/>
    <property type="match status" value="1"/>
</dbReference>
<evidence type="ECO:0000313" key="8">
    <source>
        <dbReference type="Proteomes" id="UP001497512"/>
    </source>
</evidence>
<feature type="domain" description="ENTH" evidence="6">
    <location>
        <begin position="38"/>
        <end position="171"/>
    </location>
</feature>
<organism evidence="7 8">
    <name type="scientific">Sphagnum troendelagicum</name>
    <dbReference type="NCBI Taxonomy" id="128251"/>
    <lineage>
        <taxon>Eukaryota</taxon>
        <taxon>Viridiplantae</taxon>
        <taxon>Streptophyta</taxon>
        <taxon>Embryophyta</taxon>
        <taxon>Bryophyta</taxon>
        <taxon>Sphagnophytina</taxon>
        <taxon>Sphagnopsida</taxon>
        <taxon>Sphagnales</taxon>
        <taxon>Sphagnaceae</taxon>
        <taxon>Sphagnum</taxon>
    </lineage>
</organism>
<reference evidence="7" key="1">
    <citation type="submission" date="2024-02" db="EMBL/GenBank/DDBJ databases">
        <authorList>
            <consortium name="ELIXIR-Norway"/>
            <consortium name="Elixir Norway"/>
        </authorList>
    </citation>
    <scope>NUCLEOTIDE SEQUENCE</scope>
</reference>
<evidence type="ECO:0000256" key="5">
    <source>
        <dbReference type="SAM" id="MobiDB-lite"/>
    </source>
</evidence>
<evidence type="ECO:0000256" key="4">
    <source>
        <dbReference type="ARBA" id="ARBA00023329"/>
    </source>
</evidence>
<dbReference type="Proteomes" id="UP001497512">
    <property type="component" value="Chromosome 2"/>
</dbReference>
<dbReference type="Gene3D" id="1.25.40.90">
    <property type="match status" value="1"/>
</dbReference>
<feature type="region of interest" description="Disordered" evidence="5">
    <location>
        <begin position="299"/>
        <end position="392"/>
    </location>
</feature>
<evidence type="ECO:0000256" key="1">
    <source>
        <dbReference type="ARBA" id="ARBA00004132"/>
    </source>
</evidence>
<dbReference type="PANTHER" id="PTHR12276">
    <property type="entry name" value="EPSIN/ENT-RELATED"/>
    <property type="match status" value="1"/>
</dbReference>
<keyword evidence="3" id="KW-0333">Golgi apparatus</keyword>